<name>A0ABN6IW46_9CLOT</name>
<gene>
    <name evidence="1" type="ORF">psyc5s11_24420</name>
</gene>
<dbReference type="RefSeq" id="WP_224037867.1">
    <property type="nucleotide sequence ID" value="NZ_AP024849.1"/>
</dbReference>
<dbReference type="EMBL" id="AP024849">
    <property type="protein sequence ID" value="BCZ46375.1"/>
    <property type="molecule type" value="Genomic_DNA"/>
</dbReference>
<protein>
    <submittedName>
        <fullName evidence="1">Uncharacterized protein</fullName>
    </submittedName>
</protein>
<dbReference type="Proteomes" id="UP000824633">
    <property type="component" value="Chromosome"/>
</dbReference>
<reference evidence="2" key="1">
    <citation type="submission" date="2021-07" db="EMBL/GenBank/DDBJ databases">
        <title>Complete genome sequencing of a Clostridium isolate.</title>
        <authorList>
            <person name="Ueki A."/>
            <person name="Tonouchi A."/>
        </authorList>
    </citation>
    <scope>NUCLEOTIDE SEQUENCE [LARGE SCALE GENOMIC DNA]</scope>
    <source>
        <strain evidence="2">C5S11</strain>
    </source>
</reference>
<evidence type="ECO:0000313" key="1">
    <source>
        <dbReference type="EMBL" id="BCZ46375.1"/>
    </source>
</evidence>
<accession>A0ABN6IW46</accession>
<sequence length="135" mass="16039">MFIYILNLLNDSLKKKSTINERSDFEIINDTWYISQLAGIKKNFDIKNITEKIIDTFEVLNKYNLTNQDSIGILNKLIKTKNNSWILEYFYNGDNILKEESEIVLSSIINNTYEKRQKERRRHKNMSLEEIKNVG</sequence>
<keyword evidence="2" id="KW-1185">Reference proteome</keyword>
<organism evidence="1 2">
    <name type="scientific">Clostridium gelidum</name>
    <dbReference type="NCBI Taxonomy" id="704125"/>
    <lineage>
        <taxon>Bacteria</taxon>
        <taxon>Bacillati</taxon>
        <taxon>Bacillota</taxon>
        <taxon>Clostridia</taxon>
        <taxon>Eubacteriales</taxon>
        <taxon>Clostridiaceae</taxon>
        <taxon>Clostridium</taxon>
    </lineage>
</organism>
<evidence type="ECO:0000313" key="2">
    <source>
        <dbReference type="Proteomes" id="UP000824633"/>
    </source>
</evidence>
<proteinExistence type="predicted"/>